<gene>
    <name evidence="8" type="ORF">DCAR_0624136</name>
</gene>
<keyword evidence="6" id="KW-0472">Membrane</keyword>
<dbReference type="Proteomes" id="UP000077755">
    <property type="component" value="Chromosome 6"/>
</dbReference>
<dbReference type="PROSITE" id="PS50863">
    <property type="entry name" value="B3"/>
    <property type="match status" value="1"/>
</dbReference>
<dbReference type="AlphaFoldDB" id="A0AAF0XCX9"/>
<keyword evidence="9" id="KW-1185">Reference proteome</keyword>
<accession>A0AAF0XCX9</accession>
<dbReference type="GO" id="GO:0005634">
    <property type="term" value="C:nucleus"/>
    <property type="evidence" value="ECO:0007669"/>
    <property type="project" value="UniProtKB-SubCell"/>
</dbReference>
<proteinExistence type="predicted"/>
<evidence type="ECO:0000256" key="5">
    <source>
        <dbReference type="ARBA" id="ARBA00023242"/>
    </source>
</evidence>
<dbReference type="SUPFAM" id="SSF101936">
    <property type="entry name" value="DNA-binding pseudobarrel domain"/>
    <property type="match status" value="1"/>
</dbReference>
<protein>
    <recommendedName>
        <fullName evidence="7">TF-B3 domain-containing protein</fullName>
    </recommendedName>
</protein>
<keyword evidence="3" id="KW-0238">DNA-binding</keyword>
<evidence type="ECO:0000256" key="4">
    <source>
        <dbReference type="ARBA" id="ARBA00023163"/>
    </source>
</evidence>
<dbReference type="CDD" id="cd10017">
    <property type="entry name" value="B3_DNA"/>
    <property type="match status" value="1"/>
</dbReference>
<reference evidence="8" key="2">
    <citation type="submission" date="2022-03" db="EMBL/GenBank/DDBJ databases">
        <title>Draft title - Genomic analysis of global carrot germplasm unveils the trajectory of domestication and the origin of high carotenoid orange carrot.</title>
        <authorList>
            <person name="Iorizzo M."/>
            <person name="Ellison S."/>
            <person name="Senalik D."/>
            <person name="Macko-Podgorni A."/>
            <person name="Grzebelus D."/>
            <person name="Bostan H."/>
            <person name="Rolling W."/>
            <person name="Curaba J."/>
            <person name="Simon P."/>
        </authorList>
    </citation>
    <scope>NUCLEOTIDE SEQUENCE</scope>
    <source>
        <tissue evidence="8">Leaf</tissue>
    </source>
</reference>
<keyword evidence="6" id="KW-1133">Transmembrane helix</keyword>
<name>A0AAF0XCX9_DAUCS</name>
<sequence>MDVEERLTTRFLYLLCQVADLVSISLYACSFGSLRKQPIIVFQFYYNLMHSYFGRYSSECKLLYGRKKTLIDSLYQDDDAKKSVMDRAEEVLRSIPVEYPRFSKPMLPSNVSYSFWMIFPLEFCKFHMPKEDVRVVLVDDHGKQRDTTYLTKRHGLSAGWRGFAMDHRLLEGDILVFHMISAYTFKVNIVRVYGLDVANAALILMLIQDSKSRTFEKYITPKKSKKRVKKLRLIEDHSERQGDDCNADVPEAKLLSENPASISYQFPSSTHVQNIPKSSY</sequence>
<dbReference type="InterPro" id="IPR015300">
    <property type="entry name" value="DNA-bd_pseudobarrel_sf"/>
</dbReference>
<keyword evidence="6" id="KW-0812">Transmembrane</keyword>
<organism evidence="8 9">
    <name type="scientific">Daucus carota subsp. sativus</name>
    <name type="common">Carrot</name>
    <dbReference type="NCBI Taxonomy" id="79200"/>
    <lineage>
        <taxon>Eukaryota</taxon>
        <taxon>Viridiplantae</taxon>
        <taxon>Streptophyta</taxon>
        <taxon>Embryophyta</taxon>
        <taxon>Tracheophyta</taxon>
        <taxon>Spermatophyta</taxon>
        <taxon>Magnoliopsida</taxon>
        <taxon>eudicotyledons</taxon>
        <taxon>Gunneridae</taxon>
        <taxon>Pentapetalae</taxon>
        <taxon>asterids</taxon>
        <taxon>campanulids</taxon>
        <taxon>Apiales</taxon>
        <taxon>Apiaceae</taxon>
        <taxon>Apioideae</taxon>
        <taxon>Scandiceae</taxon>
        <taxon>Daucinae</taxon>
        <taxon>Daucus</taxon>
        <taxon>Daucus sect. Daucus</taxon>
    </lineage>
</organism>
<reference evidence="8" key="1">
    <citation type="journal article" date="2016" name="Nat. Genet.">
        <title>A high-quality carrot genome assembly provides new insights into carotenoid accumulation and asterid genome evolution.</title>
        <authorList>
            <person name="Iorizzo M."/>
            <person name="Ellison S."/>
            <person name="Senalik D."/>
            <person name="Zeng P."/>
            <person name="Satapoomin P."/>
            <person name="Huang J."/>
            <person name="Bowman M."/>
            <person name="Iovene M."/>
            <person name="Sanseverino W."/>
            <person name="Cavagnaro P."/>
            <person name="Yildiz M."/>
            <person name="Macko-Podgorni A."/>
            <person name="Moranska E."/>
            <person name="Grzebelus E."/>
            <person name="Grzebelus D."/>
            <person name="Ashrafi H."/>
            <person name="Zheng Z."/>
            <person name="Cheng S."/>
            <person name="Spooner D."/>
            <person name="Van Deynze A."/>
            <person name="Simon P."/>
        </authorList>
    </citation>
    <scope>NUCLEOTIDE SEQUENCE</scope>
    <source>
        <tissue evidence="8">Leaf</tissue>
    </source>
</reference>
<evidence type="ECO:0000313" key="8">
    <source>
        <dbReference type="EMBL" id="WOH04724.1"/>
    </source>
</evidence>
<evidence type="ECO:0000256" key="2">
    <source>
        <dbReference type="ARBA" id="ARBA00023015"/>
    </source>
</evidence>
<dbReference type="GO" id="GO:0003677">
    <property type="term" value="F:DNA binding"/>
    <property type="evidence" value="ECO:0007669"/>
    <property type="project" value="UniProtKB-KW"/>
</dbReference>
<dbReference type="SMART" id="SM01019">
    <property type="entry name" value="B3"/>
    <property type="match status" value="1"/>
</dbReference>
<keyword evidence="2" id="KW-0805">Transcription regulation</keyword>
<evidence type="ECO:0000256" key="6">
    <source>
        <dbReference type="SAM" id="Phobius"/>
    </source>
</evidence>
<comment type="subcellular location">
    <subcellularLocation>
        <location evidence="1">Nucleus</location>
    </subcellularLocation>
</comment>
<dbReference type="PANTHER" id="PTHR31391:SF67">
    <property type="entry name" value="TF-B3 DOMAIN-CONTAINING PROTEIN"/>
    <property type="match status" value="1"/>
</dbReference>
<dbReference type="PANTHER" id="PTHR31391">
    <property type="entry name" value="B3 DOMAIN-CONTAINING PROTEIN OS11G0197600-RELATED"/>
    <property type="match status" value="1"/>
</dbReference>
<evidence type="ECO:0000256" key="1">
    <source>
        <dbReference type="ARBA" id="ARBA00004123"/>
    </source>
</evidence>
<evidence type="ECO:0000313" key="9">
    <source>
        <dbReference type="Proteomes" id="UP000077755"/>
    </source>
</evidence>
<dbReference type="Pfam" id="PF02362">
    <property type="entry name" value="B3"/>
    <property type="match status" value="1"/>
</dbReference>
<dbReference type="Gene3D" id="2.40.330.10">
    <property type="entry name" value="DNA-binding pseudobarrel domain"/>
    <property type="match status" value="1"/>
</dbReference>
<dbReference type="InterPro" id="IPR044837">
    <property type="entry name" value="REM16-like"/>
</dbReference>
<dbReference type="InterPro" id="IPR003340">
    <property type="entry name" value="B3_DNA-bd"/>
</dbReference>
<feature type="transmembrane region" description="Helical" evidence="6">
    <location>
        <begin position="12"/>
        <end position="34"/>
    </location>
</feature>
<dbReference type="EMBL" id="CP093348">
    <property type="protein sequence ID" value="WOH04724.1"/>
    <property type="molecule type" value="Genomic_DNA"/>
</dbReference>
<keyword evidence="4" id="KW-0804">Transcription</keyword>
<evidence type="ECO:0000259" key="7">
    <source>
        <dbReference type="PROSITE" id="PS50863"/>
    </source>
</evidence>
<keyword evidence="5" id="KW-0539">Nucleus</keyword>
<evidence type="ECO:0000256" key="3">
    <source>
        <dbReference type="ARBA" id="ARBA00023125"/>
    </source>
</evidence>
<feature type="domain" description="TF-B3" evidence="7">
    <location>
        <begin position="102"/>
        <end position="193"/>
    </location>
</feature>